<gene>
    <name evidence="1" type="ORF">DVH24_020667</name>
</gene>
<sequence length="80" mass="9018">MLTTPFETIKVIPFANSGESIPKARVVKKVFRSLPTRFQPKIADLNGALQTYETYEIEFLDVKKSKNMALKAVKNENEGS</sequence>
<name>A0A498JC10_MALDO</name>
<evidence type="ECO:0000313" key="1">
    <source>
        <dbReference type="EMBL" id="RXH91644.1"/>
    </source>
</evidence>
<reference evidence="1 2" key="1">
    <citation type="submission" date="2018-10" db="EMBL/GenBank/DDBJ databases">
        <title>A high-quality apple genome assembly.</title>
        <authorList>
            <person name="Hu J."/>
        </authorList>
    </citation>
    <scope>NUCLEOTIDE SEQUENCE [LARGE SCALE GENOMIC DNA]</scope>
    <source>
        <strain evidence="2">cv. HFTH1</strain>
        <tissue evidence="1">Young leaf</tissue>
    </source>
</reference>
<dbReference type="Proteomes" id="UP000290289">
    <property type="component" value="Chromosome 8"/>
</dbReference>
<dbReference type="AlphaFoldDB" id="A0A498JC10"/>
<proteinExistence type="predicted"/>
<evidence type="ECO:0000313" key="2">
    <source>
        <dbReference type="Proteomes" id="UP000290289"/>
    </source>
</evidence>
<organism evidence="1 2">
    <name type="scientific">Malus domestica</name>
    <name type="common">Apple</name>
    <name type="synonym">Pyrus malus</name>
    <dbReference type="NCBI Taxonomy" id="3750"/>
    <lineage>
        <taxon>Eukaryota</taxon>
        <taxon>Viridiplantae</taxon>
        <taxon>Streptophyta</taxon>
        <taxon>Embryophyta</taxon>
        <taxon>Tracheophyta</taxon>
        <taxon>Spermatophyta</taxon>
        <taxon>Magnoliopsida</taxon>
        <taxon>eudicotyledons</taxon>
        <taxon>Gunneridae</taxon>
        <taxon>Pentapetalae</taxon>
        <taxon>rosids</taxon>
        <taxon>fabids</taxon>
        <taxon>Rosales</taxon>
        <taxon>Rosaceae</taxon>
        <taxon>Amygdaloideae</taxon>
        <taxon>Maleae</taxon>
        <taxon>Malus</taxon>
    </lineage>
</organism>
<comment type="caution">
    <text evidence="1">The sequence shown here is derived from an EMBL/GenBank/DDBJ whole genome shotgun (WGS) entry which is preliminary data.</text>
</comment>
<accession>A0A498JC10</accession>
<protein>
    <submittedName>
        <fullName evidence="1">Uncharacterized protein</fullName>
    </submittedName>
</protein>
<dbReference type="EMBL" id="RDQH01000334">
    <property type="protein sequence ID" value="RXH91644.1"/>
    <property type="molecule type" value="Genomic_DNA"/>
</dbReference>
<keyword evidence="2" id="KW-1185">Reference proteome</keyword>